<evidence type="ECO:0000313" key="2">
    <source>
        <dbReference type="Proteomes" id="UP000008021"/>
    </source>
</evidence>
<dbReference type="Proteomes" id="UP000008021">
    <property type="component" value="Chromosome 9"/>
</dbReference>
<reference evidence="1" key="1">
    <citation type="submission" date="2015-04" db="UniProtKB">
        <authorList>
            <consortium name="EnsemblPlants"/>
        </authorList>
    </citation>
    <scope>IDENTIFICATION</scope>
</reference>
<organism evidence="1">
    <name type="scientific">Oryza meridionalis</name>
    <dbReference type="NCBI Taxonomy" id="40149"/>
    <lineage>
        <taxon>Eukaryota</taxon>
        <taxon>Viridiplantae</taxon>
        <taxon>Streptophyta</taxon>
        <taxon>Embryophyta</taxon>
        <taxon>Tracheophyta</taxon>
        <taxon>Spermatophyta</taxon>
        <taxon>Magnoliopsida</taxon>
        <taxon>Liliopsida</taxon>
        <taxon>Poales</taxon>
        <taxon>Poaceae</taxon>
        <taxon>BOP clade</taxon>
        <taxon>Oryzoideae</taxon>
        <taxon>Oryzeae</taxon>
        <taxon>Oryzinae</taxon>
        <taxon>Oryza</taxon>
    </lineage>
</organism>
<dbReference type="EnsemblPlants" id="OMERI09G07340.1">
    <property type="protein sequence ID" value="OMERI09G07340.1"/>
    <property type="gene ID" value="OMERI09G07340"/>
</dbReference>
<keyword evidence="2" id="KW-1185">Reference proteome</keyword>
<protein>
    <submittedName>
        <fullName evidence="1">Uncharacterized protein</fullName>
    </submittedName>
</protein>
<sequence length="128" mass="14088">MVRKGSCLELDPAAPLPLCPAPSLLHPAASRFQSPLRPSVDAEKDALTFQICLELLAIHAHTRFLAHHHFDPPMSVVGRVVEGDRGADGGVAEGGDLWLVRKGNGKERGEMKNEEREWVGPTIMYREK</sequence>
<proteinExistence type="predicted"/>
<dbReference type="HOGENOM" id="CLU_1963114_0_0_1"/>
<dbReference type="AlphaFoldDB" id="A0A0E0ERY4"/>
<dbReference type="Gramene" id="OMERI09G07340.1">
    <property type="protein sequence ID" value="OMERI09G07340.1"/>
    <property type="gene ID" value="OMERI09G07340"/>
</dbReference>
<evidence type="ECO:0000313" key="1">
    <source>
        <dbReference type="EnsemblPlants" id="OMERI09G07340.1"/>
    </source>
</evidence>
<name>A0A0E0ERY4_9ORYZ</name>
<reference evidence="1" key="2">
    <citation type="submission" date="2018-05" db="EMBL/GenBank/DDBJ databases">
        <title>OmerRS3 (Oryza meridionalis Reference Sequence Version 3).</title>
        <authorList>
            <person name="Zhang J."/>
            <person name="Kudrna D."/>
            <person name="Lee S."/>
            <person name="Talag J."/>
            <person name="Welchert J."/>
            <person name="Wing R.A."/>
        </authorList>
    </citation>
    <scope>NUCLEOTIDE SEQUENCE [LARGE SCALE GENOMIC DNA]</scope>
    <source>
        <strain evidence="1">cv. OR44</strain>
    </source>
</reference>
<accession>A0A0E0ERY4</accession>